<dbReference type="EMBL" id="RFEW01000018">
    <property type="protein sequence ID" value="RSO56137.1"/>
    <property type="molecule type" value="Genomic_DNA"/>
</dbReference>
<evidence type="ECO:0000313" key="2">
    <source>
        <dbReference type="Proteomes" id="UP000271320"/>
    </source>
</evidence>
<sequence length="100" mass="11621">MSEFKVGDKVVVKDTPFWPDDHFIQTVKAEHVGQWYMNSWRLAEPAEVQAGFRKGCKAFDDYWYGRSEAEEVKAMELLNDLGDDFPIENHISPHCQSRDV</sequence>
<name>A0AB37TC09_ACIPI</name>
<protein>
    <submittedName>
        <fullName evidence="1">Uncharacterized protein</fullName>
    </submittedName>
</protein>
<evidence type="ECO:0000313" key="1">
    <source>
        <dbReference type="EMBL" id="RSO56137.1"/>
    </source>
</evidence>
<reference evidence="1 2" key="1">
    <citation type="submission" date="2018-10" db="EMBL/GenBank/DDBJ databases">
        <title>GWAS and RNA-Seq identify cryptic mechanisms of antimicrobial resistance in Acinetobacter baumannii.</title>
        <authorList>
            <person name="Sahl J.W."/>
        </authorList>
    </citation>
    <scope>NUCLEOTIDE SEQUENCE [LARGE SCALE GENOMIC DNA]</scope>
    <source>
        <strain evidence="1 2">TG41884</strain>
    </source>
</reference>
<proteinExistence type="predicted"/>
<accession>A0AB37TC09</accession>
<organism evidence="1 2">
    <name type="scientific">Acinetobacter pittii</name>
    <name type="common">Acinetobacter genomosp. 3</name>
    <dbReference type="NCBI Taxonomy" id="48296"/>
    <lineage>
        <taxon>Bacteria</taxon>
        <taxon>Pseudomonadati</taxon>
        <taxon>Pseudomonadota</taxon>
        <taxon>Gammaproteobacteria</taxon>
        <taxon>Moraxellales</taxon>
        <taxon>Moraxellaceae</taxon>
        <taxon>Acinetobacter</taxon>
        <taxon>Acinetobacter calcoaceticus/baumannii complex</taxon>
    </lineage>
</organism>
<gene>
    <name evidence="1" type="ORF">EA752_17160</name>
</gene>
<dbReference type="Proteomes" id="UP000271320">
    <property type="component" value="Unassembled WGS sequence"/>
</dbReference>
<comment type="caution">
    <text evidence="1">The sequence shown here is derived from an EMBL/GenBank/DDBJ whole genome shotgun (WGS) entry which is preliminary data.</text>
</comment>
<dbReference type="AlphaFoldDB" id="A0AB37TC09"/>